<evidence type="ECO:0000313" key="3">
    <source>
        <dbReference type="Proteomes" id="UP000664293"/>
    </source>
</evidence>
<accession>A0ABS3E2H3</accession>
<sequence length="47" mass="5276">MSDTLILYVGIAVFTLMLIGIGLTVYGFHRAGSERVRPSRHTGRKRE</sequence>
<organism evidence="2 3">
    <name type="scientific">Microbulbifer salipaludis</name>
    <dbReference type="NCBI Taxonomy" id="187980"/>
    <lineage>
        <taxon>Bacteria</taxon>
        <taxon>Pseudomonadati</taxon>
        <taxon>Pseudomonadota</taxon>
        <taxon>Gammaproteobacteria</taxon>
        <taxon>Cellvibrionales</taxon>
        <taxon>Microbulbiferaceae</taxon>
        <taxon>Microbulbifer</taxon>
    </lineage>
</organism>
<evidence type="ECO:0000313" key="2">
    <source>
        <dbReference type="EMBL" id="MBN8429502.1"/>
    </source>
</evidence>
<keyword evidence="1" id="KW-0472">Membrane</keyword>
<dbReference type="EMBL" id="JAEKJR010000001">
    <property type="protein sequence ID" value="MBN8429502.1"/>
    <property type="molecule type" value="Genomic_DNA"/>
</dbReference>
<keyword evidence="1" id="KW-1133">Transmembrane helix</keyword>
<dbReference type="Proteomes" id="UP000664293">
    <property type="component" value="Unassembled WGS sequence"/>
</dbReference>
<evidence type="ECO:0000256" key="1">
    <source>
        <dbReference type="SAM" id="Phobius"/>
    </source>
</evidence>
<proteinExistence type="predicted"/>
<comment type="caution">
    <text evidence="2">The sequence shown here is derived from an EMBL/GenBank/DDBJ whole genome shotgun (WGS) entry which is preliminary data.</text>
</comment>
<reference evidence="2 3" key="1">
    <citation type="submission" date="2020-12" db="EMBL/GenBank/DDBJ databases">
        <title>Oil enriched cultivation method for isolating marine PHA-producing bacteria.</title>
        <authorList>
            <person name="Zheng W."/>
            <person name="Yu S."/>
            <person name="Huang Y."/>
        </authorList>
    </citation>
    <scope>NUCLEOTIDE SEQUENCE [LARGE SCALE GENOMIC DNA]</scope>
    <source>
        <strain evidence="2 3">SN0-2</strain>
    </source>
</reference>
<name>A0ABS3E2H3_9GAMM</name>
<protein>
    <submittedName>
        <fullName evidence="2">Uncharacterized protein</fullName>
    </submittedName>
</protein>
<keyword evidence="1" id="KW-0812">Transmembrane</keyword>
<feature type="transmembrane region" description="Helical" evidence="1">
    <location>
        <begin position="6"/>
        <end position="28"/>
    </location>
</feature>
<keyword evidence="3" id="KW-1185">Reference proteome</keyword>
<gene>
    <name evidence="2" type="ORF">JF535_01435</name>
</gene>